<dbReference type="InterPro" id="IPR003591">
    <property type="entry name" value="Leu-rich_rpt_typical-subtyp"/>
</dbReference>
<dbReference type="SUPFAM" id="SSF52058">
    <property type="entry name" value="L domain-like"/>
    <property type="match status" value="1"/>
</dbReference>
<accession>A0ABR2WPC7</accession>
<evidence type="ECO:0000256" key="1">
    <source>
        <dbReference type="ARBA" id="ARBA00022614"/>
    </source>
</evidence>
<dbReference type="Gene3D" id="3.80.10.10">
    <property type="entry name" value="Ribonuclease Inhibitor"/>
    <property type="match status" value="2"/>
</dbReference>
<sequence>MTVLFNTNQRSLNMPRPLDKNRLHPSFEYIVETPEGREIRDSVVDLDGVLEPNKKSHSKGLSRYHALHVPKYPINRLSRFIKQKIQSGPKLTHRGSETSLVSIASFSLSDDDSSRLEESENIFLDLSMKGLEKFPETQSDVTHLVLTQNNINWFPLCTFWNLPHLVVLDLSFNLIVELPPDIGQVKTLKELYLRSNDIEVLPPTIYNLENLEILDISDNRIKQIDPSICRFISLYHLDIRNNQLVDIPCSLGLLSANLTSFLVDGNPFIYPFSDLVVPILSTPFRGKRSFIKVFKTQRDKNPSLSKKNGELVGYADDPVYKTFSLRRFGLSRKPAVVTLLDNDGMRRKERKISPPMLHLHNNLAQHHQPLFDMKLKDEIDMELSYNQIPNLSLKDNTQKHSETSKEETTKGSKFKSLNPFKSRESSDVDSKITVDKIFENENDTTESVTNSSKGPHLKALFGRTLRPRFSSPNLLQSPKKASFEIESECPSTRRNSIDCQNGSLWSFSNSTRFDSLSSSAYSTYSNSTLFFRPGSWGSGDVSSTASPVALRAFLNKLRDLYDLDPDTNEHDLLKVGIQHRGNNETPNIHDSENEQILRKAVHLSMYGVLDQRNNVINEIIATEETYVSSLENLVQIYLFPAEANKVMSPRKSKAIFSNVESILLFHRDHLLPALRACINEEGQCIGRVFAKHNPYIKMYSVYINNYDYALSELQSLIAKHPKRTGAYLKSALKNPSHNQLNLQGYLLLPVQRIPRYKMLLRDLLANTLPDHPDIEDLRLALEQISTRAQEINERKREHERKHRVISIQAKIKGASEIPLVQPQRRYIHEGILHLHKIVRTFNAQVKDPKTQKTRDCTYLHEMVIDTDFMFYLFNDIMIKCKPSNKEYRKLRILQLSSRSKPATMVQSNTMRLVDNQTILYFTGSSELLKQWAELINHRLDA</sequence>
<gene>
    <name evidence="6" type="ORF">K7432_010115</name>
</gene>
<dbReference type="InterPro" id="IPR011993">
    <property type="entry name" value="PH-like_dom_sf"/>
</dbReference>
<dbReference type="SUPFAM" id="SSF48065">
    <property type="entry name" value="DBL homology domain (DH-domain)"/>
    <property type="match status" value="1"/>
</dbReference>
<evidence type="ECO:0000313" key="6">
    <source>
        <dbReference type="EMBL" id="KAK9763322.1"/>
    </source>
</evidence>
<proteinExistence type="predicted"/>
<dbReference type="CDD" id="cd00160">
    <property type="entry name" value="RhoGEF"/>
    <property type="match status" value="1"/>
</dbReference>
<dbReference type="SMART" id="SM00325">
    <property type="entry name" value="RhoGEF"/>
    <property type="match status" value="1"/>
</dbReference>
<dbReference type="PANTHER" id="PTHR12673:SF270">
    <property type="entry name" value="FYVE-TYPE DOMAIN-CONTAINING PROTEIN"/>
    <property type="match status" value="1"/>
</dbReference>
<protein>
    <recommendedName>
        <fullName evidence="5">DH domain-containing protein</fullName>
    </recommendedName>
</protein>
<dbReference type="SMART" id="SM00369">
    <property type="entry name" value="LRR_TYP"/>
    <property type="match status" value="3"/>
</dbReference>
<keyword evidence="3" id="KW-0175">Coiled coil</keyword>
<dbReference type="Pfam" id="PF13855">
    <property type="entry name" value="LRR_8"/>
    <property type="match status" value="1"/>
</dbReference>
<dbReference type="Gene3D" id="2.30.29.30">
    <property type="entry name" value="Pleckstrin-homology domain (PH domain)/Phosphotyrosine-binding domain (PTB)"/>
    <property type="match status" value="1"/>
</dbReference>
<feature type="compositionally biased region" description="Basic and acidic residues" evidence="4">
    <location>
        <begin position="396"/>
        <end position="410"/>
    </location>
</feature>
<dbReference type="PROSITE" id="PS51450">
    <property type="entry name" value="LRR"/>
    <property type="match status" value="3"/>
</dbReference>
<evidence type="ECO:0000259" key="5">
    <source>
        <dbReference type="PROSITE" id="PS50010"/>
    </source>
</evidence>
<dbReference type="Proteomes" id="UP001479436">
    <property type="component" value="Unassembled WGS sequence"/>
</dbReference>
<dbReference type="SUPFAM" id="SSF50729">
    <property type="entry name" value="PH domain-like"/>
    <property type="match status" value="1"/>
</dbReference>
<feature type="coiled-coil region" evidence="3">
    <location>
        <begin position="774"/>
        <end position="801"/>
    </location>
</feature>
<dbReference type="InterPro" id="IPR000219">
    <property type="entry name" value="DH_dom"/>
</dbReference>
<reference evidence="6 7" key="1">
    <citation type="submission" date="2023-04" db="EMBL/GenBank/DDBJ databases">
        <title>Genome of Basidiobolus ranarum AG-B5.</title>
        <authorList>
            <person name="Stajich J.E."/>
            <person name="Carter-House D."/>
            <person name="Gryganskyi A."/>
        </authorList>
    </citation>
    <scope>NUCLEOTIDE SEQUENCE [LARGE SCALE GENOMIC DNA]</scope>
    <source>
        <strain evidence="6 7">AG-B5</strain>
    </source>
</reference>
<comment type="caution">
    <text evidence="6">The sequence shown here is derived from an EMBL/GenBank/DDBJ whole genome shotgun (WGS) entry which is preliminary data.</text>
</comment>
<dbReference type="InterPro" id="IPR051092">
    <property type="entry name" value="FYVE_RhoGEF_PH"/>
</dbReference>
<dbReference type="Pfam" id="PF00621">
    <property type="entry name" value="RhoGEF"/>
    <property type="match status" value="1"/>
</dbReference>
<name>A0ABR2WPC7_9FUNG</name>
<feature type="region of interest" description="Disordered" evidence="4">
    <location>
        <begin position="392"/>
        <end position="425"/>
    </location>
</feature>
<keyword evidence="7" id="KW-1185">Reference proteome</keyword>
<keyword evidence="1" id="KW-0433">Leucine-rich repeat</keyword>
<evidence type="ECO:0000256" key="4">
    <source>
        <dbReference type="SAM" id="MobiDB-lite"/>
    </source>
</evidence>
<dbReference type="Gene3D" id="1.20.900.10">
    <property type="entry name" value="Dbl homology (DH) domain"/>
    <property type="match status" value="1"/>
</dbReference>
<dbReference type="InterPro" id="IPR001611">
    <property type="entry name" value="Leu-rich_rpt"/>
</dbReference>
<evidence type="ECO:0000313" key="7">
    <source>
        <dbReference type="Proteomes" id="UP001479436"/>
    </source>
</evidence>
<evidence type="ECO:0000256" key="2">
    <source>
        <dbReference type="ARBA" id="ARBA00022737"/>
    </source>
</evidence>
<evidence type="ECO:0000256" key="3">
    <source>
        <dbReference type="SAM" id="Coils"/>
    </source>
</evidence>
<organism evidence="6 7">
    <name type="scientific">Basidiobolus ranarum</name>
    <dbReference type="NCBI Taxonomy" id="34480"/>
    <lineage>
        <taxon>Eukaryota</taxon>
        <taxon>Fungi</taxon>
        <taxon>Fungi incertae sedis</taxon>
        <taxon>Zoopagomycota</taxon>
        <taxon>Entomophthoromycotina</taxon>
        <taxon>Basidiobolomycetes</taxon>
        <taxon>Basidiobolales</taxon>
        <taxon>Basidiobolaceae</taxon>
        <taxon>Basidiobolus</taxon>
    </lineage>
</organism>
<keyword evidence="2" id="KW-0677">Repeat</keyword>
<dbReference type="InterPro" id="IPR035899">
    <property type="entry name" value="DBL_dom_sf"/>
</dbReference>
<dbReference type="EMBL" id="JASJQH010000672">
    <property type="protein sequence ID" value="KAK9763322.1"/>
    <property type="molecule type" value="Genomic_DNA"/>
</dbReference>
<dbReference type="PROSITE" id="PS50010">
    <property type="entry name" value="DH_2"/>
    <property type="match status" value="1"/>
</dbReference>
<dbReference type="PANTHER" id="PTHR12673">
    <property type="entry name" value="FACIOGENITAL DYSPLASIA PROTEIN"/>
    <property type="match status" value="1"/>
</dbReference>
<dbReference type="InterPro" id="IPR032675">
    <property type="entry name" value="LRR_dom_sf"/>
</dbReference>
<feature type="domain" description="DH" evidence="5">
    <location>
        <begin position="611"/>
        <end position="794"/>
    </location>
</feature>